<protein>
    <submittedName>
        <fullName evidence="1">Uncharacterized protein</fullName>
    </submittedName>
</protein>
<reference evidence="1" key="1">
    <citation type="journal article" date="2012" name="PLoS Genet.">
        <title>Comparative analysis of the genomes of two field isolates of the rice blast fungus Magnaporthe oryzae.</title>
        <authorList>
            <person name="Xue M."/>
            <person name="Yang J."/>
            <person name="Li Z."/>
            <person name="Hu S."/>
            <person name="Yao N."/>
            <person name="Dean R.A."/>
            <person name="Zhao W."/>
            <person name="Shen M."/>
            <person name="Zhang H."/>
            <person name="Li C."/>
            <person name="Liu L."/>
            <person name="Cao L."/>
            <person name="Xu X."/>
            <person name="Xing Y."/>
            <person name="Hsiang T."/>
            <person name="Zhang Z."/>
            <person name="Xu J.R."/>
            <person name="Peng Y.L."/>
        </authorList>
    </citation>
    <scope>NUCLEOTIDE SEQUENCE</scope>
    <source>
        <strain evidence="1">Y34</strain>
    </source>
</reference>
<evidence type="ECO:0000313" key="1">
    <source>
        <dbReference type="EMBL" id="ELQ36612.1"/>
    </source>
</evidence>
<accession>A0AA97NUS6</accession>
<gene>
    <name evidence="1" type="ORF">OOU_Y34scaffold00650g1</name>
</gene>
<organism evidence="1">
    <name type="scientific">Pyricularia oryzae (strain Y34)</name>
    <name type="common">Rice blast fungus</name>
    <name type="synonym">Magnaporthe oryzae</name>
    <dbReference type="NCBI Taxonomy" id="1143189"/>
    <lineage>
        <taxon>Eukaryota</taxon>
        <taxon>Fungi</taxon>
        <taxon>Dikarya</taxon>
        <taxon>Ascomycota</taxon>
        <taxon>Pezizomycotina</taxon>
        <taxon>Sordariomycetes</taxon>
        <taxon>Sordariomycetidae</taxon>
        <taxon>Magnaporthales</taxon>
        <taxon>Pyriculariaceae</taxon>
        <taxon>Pyricularia</taxon>
    </lineage>
</organism>
<proteinExistence type="predicted"/>
<name>A0AA97NUS6_PYRO3</name>
<sequence>MSKGAVRGRSSKVPRDIEFRDYF</sequence>
<dbReference type="AlphaFoldDB" id="A0AA97NUS6"/>
<dbReference type="EMBL" id="JH792858">
    <property type="protein sequence ID" value="ELQ36612.1"/>
    <property type="molecule type" value="Genomic_DNA"/>
</dbReference>
<dbReference type="Proteomes" id="UP000011086">
    <property type="component" value="Unassembled WGS sequence"/>
</dbReference>